<dbReference type="NCBIfam" id="TIGR01662">
    <property type="entry name" value="HAD-SF-IIIA"/>
    <property type="match status" value="1"/>
</dbReference>
<dbReference type="Proteomes" id="UP000192527">
    <property type="component" value="Chromosome"/>
</dbReference>
<evidence type="ECO:0000256" key="2">
    <source>
        <dbReference type="ARBA" id="ARBA00022723"/>
    </source>
</evidence>
<gene>
    <name evidence="5" type="ORF">HM131_09120</name>
</gene>
<dbReference type="Gene3D" id="3.40.50.1000">
    <property type="entry name" value="HAD superfamily/HAD-like"/>
    <property type="match status" value="1"/>
</dbReference>
<evidence type="ECO:0008006" key="7">
    <source>
        <dbReference type="Google" id="ProtNLM"/>
    </source>
</evidence>
<dbReference type="SUPFAM" id="SSF56784">
    <property type="entry name" value="HAD-like"/>
    <property type="match status" value="1"/>
</dbReference>
<dbReference type="GO" id="GO:0008962">
    <property type="term" value="F:phosphatidylglycerophosphatase activity"/>
    <property type="evidence" value="ECO:0007669"/>
    <property type="project" value="InterPro"/>
</dbReference>
<proteinExistence type="predicted"/>
<keyword evidence="6" id="KW-1185">Reference proteome</keyword>
<evidence type="ECO:0000313" key="6">
    <source>
        <dbReference type="Proteomes" id="UP000192527"/>
    </source>
</evidence>
<dbReference type="CDD" id="cd16416">
    <property type="entry name" value="HAD_BsYqeG-like"/>
    <property type="match status" value="1"/>
</dbReference>
<dbReference type="AlphaFoldDB" id="A0A1W6A0Z7"/>
<dbReference type="STRING" id="402384.HM131_09120"/>
<dbReference type="EMBL" id="CP020772">
    <property type="protein sequence ID" value="ARI79164.1"/>
    <property type="molecule type" value="Genomic_DNA"/>
</dbReference>
<dbReference type="InterPro" id="IPR023214">
    <property type="entry name" value="HAD_sf"/>
</dbReference>
<dbReference type="NCBIfam" id="TIGR01549">
    <property type="entry name" value="HAD-SF-IA-v1"/>
    <property type="match status" value="1"/>
</dbReference>
<dbReference type="PANTHER" id="PTHR46470">
    <property type="entry name" value="N-ACYLNEURAMINATE-9-PHOSPHATASE"/>
    <property type="match status" value="1"/>
</dbReference>
<sequence>MVERFSFYLPFQKKILKHEVFLYMISKEILPVYTDGVNQMLNNFLPNEHVPSVFDIDPEELKEKGVKGVITDLDNTLVAWDVRDATDEIKKWFQKMESHGIQVTIASNNKETRVKLFSEPLDTRFIYSARKPLSKAFKKAQKQMGLAKDEVVVVGDQLLTDVLGGNLAGFHTILVVPIVETDGFFTRINRKVERRILNWMRKKGKITWERRHHS</sequence>
<keyword evidence="2" id="KW-0479">Metal-binding</keyword>
<dbReference type="FunFam" id="3.40.50.1000:FF:000067">
    <property type="entry name" value="HAD phosphatase, family IIIA"/>
    <property type="match status" value="1"/>
</dbReference>
<dbReference type="KEGG" id="hmn:HM131_09120"/>
<dbReference type="OrthoDB" id="9787572at2"/>
<dbReference type="InterPro" id="IPR006549">
    <property type="entry name" value="HAD-SF_hydro_IIIA"/>
</dbReference>
<dbReference type="InterPro" id="IPR036412">
    <property type="entry name" value="HAD-like_sf"/>
</dbReference>
<keyword evidence="4" id="KW-0460">Magnesium</keyword>
<protein>
    <recommendedName>
        <fullName evidence="7">YqeG family HAD IIIA-type phosphatase</fullName>
    </recommendedName>
</protein>
<dbReference type="Pfam" id="PF08282">
    <property type="entry name" value="Hydrolase_3"/>
    <property type="match status" value="1"/>
</dbReference>
<evidence type="ECO:0000256" key="4">
    <source>
        <dbReference type="ARBA" id="ARBA00022842"/>
    </source>
</evidence>
<evidence type="ECO:0000313" key="5">
    <source>
        <dbReference type="EMBL" id="ARI79164.1"/>
    </source>
</evidence>
<organism evidence="5 6">
    <name type="scientific">Halobacillus mangrovi</name>
    <dbReference type="NCBI Taxonomy" id="402384"/>
    <lineage>
        <taxon>Bacteria</taxon>
        <taxon>Bacillati</taxon>
        <taxon>Bacillota</taxon>
        <taxon>Bacilli</taxon>
        <taxon>Bacillales</taxon>
        <taxon>Bacillaceae</taxon>
        <taxon>Halobacillus</taxon>
    </lineage>
</organism>
<name>A0A1W6A0Z7_9BACI</name>
<dbReference type="InterPro" id="IPR051400">
    <property type="entry name" value="HAD-like_hydrolase"/>
</dbReference>
<dbReference type="NCBIfam" id="TIGR01668">
    <property type="entry name" value="YqeG_hyp_ppase"/>
    <property type="match status" value="1"/>
</dbReference>
<dbReference type="InterPro" id="IPR006439">
    <property type="entry name" value="HAD-SF_hydro_IA"/>
</dbReference>
<dbReference type="Pfam" id="PF13242">
    <property type="entry name" value="Hydrolase_like"/>
    <property type="match status" value="1"/>
</dbReference>
<evidence type="ECO:0000256" key="3">
    <source>
        <dbReference type="ARBA" id="ARBA00022801"/>
    </source>
</evidence>
<dbReference type="InterPro" id="IPR010021">
    <property type="entry name" value="PGPP1/Gep4"/>
</dbReference>
<dbReference type="GO" id="GO:0046872">
    <property type="term" value="F:metal ion binding"/>
    <property type="evidence" value="ECO:0007669"/>
    <property type="project" value="UniProtKB-KW"/>
</dbReference>
<evidence type="ECO:0000256" key="1">
    <source>
        <dbReference type="ARBA" id="ARBA00001946"/>
    </source>
</evidence>
<keyword evidence="3" id="KW-0378">Hydrolase</keyword>
<dbReference type="PANTHER" id="PTHR46470:SF2">
    <property type="entry name" value="GLYCERALDEHYDE 3-PHOSPHATE PHOSPHATASE"/>
    <property type="match status" value="1"/>
</dbReference>
<dbReference type="GO" id="GO:0044281">
    <property type="term" value="P:small molecule metabolic process"/>
    <property type="evidence" value="ECO:0007669"/>
    <property type="project" value="UniProtKB-ARBA"/>
</dbReference>
<reference evidence="5 6" key="1">
    <citation type="submission" date="2017-04" db="EMBL/GenBank/DDBJ databases">
        <title>The whole genome sequencing and assembly of Halobacillus mangrovi strain.</title>
        <authorList>
            <person name="Lee S.-J."/>
            <person name="Park M.-K."/>
            <person name="Kim J.-Y."/>
            <person name="Lee Y.-J."/>
            <person name="Yi H."/>
            <person name="Bahn Y.-S."/>
            <person name="Kim J.F."/>
            <person name="Lee D.-W."/>
        </authorList>
    </citation>
    <scope>NUCLEOTIDE SEQUENCE [LARGE SCALE GENOMIC DNA]</scope>
    <source>
        <strain evidence="5 6">KTB 131</strain>
    </source>
</reference>
<accession>A0A1W6A0Z7</accession>
<comment type="cofactor">
    <cofactor evidence="1">
        <name>Mg(2+)</name>
        <dbReference type="ChEBI" id="CHEBI:18420"/>
    </cofactor>
</comment>